<feature type="region of interest" description="Disordered" evidence="1">
    <location>
        <begin position="422"/>
        <end position="466"/>
    </location>
</feature>
<evidence type="ECO:0000313" key="3">
    <source>
        <dbReference type="EMBL" id="HJA85981.1"/>
    </source>
</evidence>
<gene>
    <name evidence="3" type="ORF">H9950_07310</name>
</gene>
<reference evidence="3" key="1">
    <citation type="journal article" date="2021" name="PeerJ">
        <title>Extensive microbial diversity within the chicken gut microbiome revealed by metagenomics and culture.</title>
        <authorList>
            <person name="Gilroy R."/>
            <person name="Ravi A."/>
            <person name="Getino M."/>
            <person name="Pursley I."/>
            <person name="Horton D.L."/>
            <person name="Alikhan N.F."/>
            <person name="Baker D."/>
            <person name="Gharbi K."/>
            <person name="Hall N."/>
            <person name="Watson M."/>
            <person name="Adriaenssens E.M."/>
            <person name="Foster-Nyarko E."/>
            <person name="Jarju S."/>
            <person name="Secka A."/>
            <person name="Antonio M."/>
            <person name="Oren A."/>
            <person name="Chaudhuri R.R."/>
            <person name="La Ragione R."/>
            <person name="Hildebrand F."/>
            <person name="Pallen M.J."/>
        </authorList>
    </citation>
    <scope>NUCLEOTIDE SEQUENCE</scope>
    <source>
        <strain evidence="3">ChiHjej12B11-9795</strain>
    </source>
</reference>
<evidence type="ECO:0000259" key="2">
    <source>
        <dbReference type="Pfam" id="PF03432"/>
    </source>
</evidence>
<evidence type="ECO:0000256" key="1">
    <source>
        <dbReference type="SAM" id="MobiDB-lite"/>
    </source>
</evidence>
<dbReference type="InterPro" id="IPR005094">
    <property type="entry name" value="Endonuclease_MobA/VirD2"/>
</dbReference>
<protein>
    <submittedName>
        <fullName evidence="3">Relaxase/mobilization nuclease domain-containing protein</fullName>
    </submittedName>
</protein>
<name>A0A9D2KU99_9BACE</name>
<dbReference type="Proteomes" id="UP000823862">
    <property type="component" value="Unassembled WGS sequence"/>
</dbReference>
<proteinExistence type="predicted"/>
<accession>A0A9D2KU99</accession>
<dbReference type="EMBL" id="DWZI01000038">
    <property type="protein sequence ID" value="HJA85981.1"/>
    <property type="molecule type" value="Genomic_DNA"/>
</dbReference>
<organism evidence="3 4">
    <name type="scientific">Candidatus Bacteroides avicola</name>
    <dbReference type="NCBI Taxonomy" id="2838468"/>
    <lineage>
        <taxon>Bacteria</taxon>
        <taxon>Pseudomonadati</taxon>
        <taxon>Bacteroidota</taxon>
        <taxon>Bacteroidia</taxon>
        <taxon>Bacteroidales</taxon>
        <taxon>Bacteroidaceae</taxon>
        <taxon>Bacteroides</taxon>
    </lineage>
</organism>
<dbReference type="AlphaFoldDB" id="A0A9D2KU99"/>
<feature type="domain" description="MobA/VirD2-like nuclease" evidence="2">
    <location>
        <begin position="28"/>
        <end position="148"/>
    </location>
</feature>
<reference evidence="3" key="2">
    <citation type="submission" date="2021-04" db="EMBL/GenBank/DDBJ databases">
        <authorList>
            <person name="Gilroy R."/>
        </authorList>
    </citation>
    <scope>NUCLEOTIDE SEQUENCE</scope>
    <source>
        <strain evidence="3">ChiHjej12B11-9795</strain>
    </source>
</reference>
<sequence>MIAEIQPSFSSSAVMVRKVAYQLTKIEQGDARVLFTSTGDGLQTIPEYMQLIARMNERVKLPYAEFILSLYPGETLTDKEWLSLANEYVQRMGYGKCCYAVVLNTDKAHQHVHVLLTTVDEEGRSVPSGNNYRRSEKISRELERKYGLTPVENGHSAKTTLGESHYRIYYFDAAMKKALRSYAYRDKISSLLRHADALQSSGKPIHEITLSNEEWRVLLGDELYDDLFNVLEKGGFFKPLLKDELLRQLDRVYAFSENTADFRKNLEQEGLYMRLVTKRDKSYYVYGMKDTSFYIKDTSLPMKYRFGHIRFGGKGMSADEQKHYLYDHVFMALNGSDSYRQFKEKLEQEGIQVREHLNASGVYGISFGMTGIDNPQMFKGSEISRKLTYRNIQKHFDEVAAGMSPHVDRVGEFRERVEQESRYMQHGSVPYVPNVDVTGGSKKPDEDDFIPSKKRKKRKNEQGFSL</sequence>
<dbReference type="Pfam" id="PF03432">
    <property type="entry name" value="Relaxase"/>
    <property type="match status" value="1"/>
</dbReference>
<evidence type="ECO:0000313" key="4">
    <source>
        <dbReference type="Proteomes" id="UP000823862"/>
    </source>
</evidence>
<comment type="caution">
    <text evidence="3">The sequence shown here is derived from an EMBL/GenBank/DDBJ whole genome shotgun (WGS) entry which is preliminary data.</text>
</comment>